<evidence type="ECO:0000313" key="2">
    <source>
        <dbReference type="EMBL" id="AMD88149.1"/>
    </source>
</evidence>
<feature type="domain" description="YdbS-like PH" evidence="1">
    <location>
        <begin position="31"/>
        <end position="100"/>
    </location>
</feature>
<dbReference type="Proteomes" id="UP000065220">
    <property type="component" value="Chromosome"/>
</dbReference>
<accession>A0A0X8JFY8</accession>
<name>A0A0X8JFY8_ACTRD</name>
<keyword evidence="3" id="KW-1185">Reference proteome</keyword>
<evidence type="ECO:0000313" key="3">
    <source>
        <dbReference type="Proteomes" id="UP000065220"/>
    </source>
</evidence>
<dbReference type="RefSeq" id="WP_067943490.1">
    <property type="nucleotide sequence ID" value="NZ_CAUHMM010000124.1"/>
</dbReference>
<dbReference type="EMBL" id="CP014228">
    <property type="protein sequence ID" value="AMD88149.1"/>
    <property type="molecule type" value="Genomic_DNA"/>
</dbReference>
<evidence type="ECO:0000259" key="1">
    <source>
        <dbReference type="Pfam" id="PF03703"/>
    </source>
</evidence>
<organism evidence="2 3">
    <name type="scientific">Actinomyces radicidentis</name>
    <dbReference type="NCBI Taxonomy" id="111015"/>
    <lineage>
        <taxon>Bacteria</taxon>
        <taxon>Bacillati</taxon>
        <taxon>Actinomycetota</taxon>
        <taxon>Actinomycetes</taxon>
        <taxon>Actinomycetales</taxon>
        <taxon>Actinomycetaceae</taxon>
        <taxon>Actinomyces</taxon>
    </lineage>
</organism>
<sequence>MTVNFGDLSHLQPGDLWGATGQPLTTIAPGRYRLTAEYLYFEKGALRTNAQQIPTRGIVDVDMKQSMIQKTRKLAAAMVHVVRPTGQRETVELEDIPNFRDGVEIINRVARDARENYLRLQNTQHVNYQGSPVLGGVAPSAVSDTSSRGSQELETLRQVVGMHDRGVLDDVAFIAEVKRVVGGSSVA</sequence>
<reference evidence="3" key="1">
    <citation type="submission" date="2016-02" db="EMBL/GenBank/DDBJ databases">
        <authorList>
            <person name="Holder M.E."/>
            <person name="Ajami N.J."/>
            <person name="Petrosino J.F."/>
        </authorList>
    </citation>
    <scope>NUCLEOTIDE SEQUENCE [LARGE SCALE GENOMIC DNA]</scope>
    <source>
        <strain evidence="3">CCUG 36733</strain>
    </source>
</reference>
<dbReference type="InterPro" id="IPR005182">
    <property type="entry name" value="YdbS-like_PH"/>
</dbReference>
<dbReference type="AlphaFoldDB" id="A0A0X8JFY8"/>
<gene>
    <name evidence="2" type="ORF">AXF14_11875</name>
</gene>
<protein>
    <recommendedName>
        <fullName evidence="1">YdbS-like PH domain-containing protein</fullName>
    </recommendedName>
</protein>
<proteinExistence type="predicted"/>
<dbReference type="Pfam" id="PF03703">
    <property type="entry name" value="bPH_2"/>
    <property type="match status" value="1"/>
</dbReference>
<dbReference type="OrthoDB" id="4966970at2"/>
<dbReference type="KEGG" id="ard:AXF14_11875"/>